<evidence type="ECO:0000313" key="1">
    <source>
        <dbReference type="Proteomes" id="UP001652580"/>
    </source>
</evidence>
<dbReference type="Proteomes" id="UP001652580">
    <property type="component" value="Chromosome 15"/>
</dbReference>
<evidence type="ECO:0000313" key="2">
    <source>
        <dbReference type="RefSeq" id="XP_028021295.1"/>
    </source>
</evidence>
<dbReference type="InterPro" id="IPR034595">
    <property type="entry name" value="NDUFAF8"/>
</dbReference>
<keyword evidence="1" id="KW-1185">Reference proteome</keyword>
<accession>A0A452CE67</accession>
<dbReference type="InParanoid" id="A0A452CE67"/>
<dbReference type="PANTHER" id="PTHR34561">
    <property type="entry name" value="NADH DEHYDROGENASE [UBIQUINONE] 1 ALPHA SUBCOMPLEX ASSEMBLY FACTOR 8"/>
    <property type="match status" value="1"/>
</dbReference>
<sequence length="74" mass="7998">MSGNRVVWGHVQSVLCTFPEHLVVCGAGTMAKGRCMQVSGTPGGRLRKDLCTQEFKALRSCFVSVAKKTLKGSR</sequence>
<dbReference type="STRING" id="310752.A0A452CE67"/>
<dbReference type="GO" id="GO:0005739">
    <property type="term" value="C:mitochondrion"/>
    <property type="evidence" value="ECO:0007669"/>
    <property type="project" value="InterPro"/>
</dbReference>
<dbReference type="RefSeq" id="XP_028021295.1">
    <property type="nucleotide sequence ID" value="XM_028165494.1"/>
</dbReference>
<protein>
    <submittedName>
        <fullName evidence="2">NADH dehydrogenase [ubiquinone] 1 alpha subcomplex assembly factor 8-like</fullName>
    </submittedName>
</protein>
<dbReference type="GO" id="GO:0032981">
    <property type="term" value="P:mitochondrial respiratory chain complex I assembly"/>
    <property type="evidence" value="ECO:0007669"/>
    <property type="project" value="InterPro"/>
</dbReference>
<gene>
    <name evidence="2" type="primary">LOC114237220</name>
</gene>
<name>A0A452CE67_BALAC</name>
<organism evidence="1 2">
    <name type="scientific">Balaenoptera acutorostrata</name>
    <name type="common">Common minke whale</name>
    <name type="synonym">Balaena rostrata</name>
    <dbReference type="NCBI Taxonomy" id="9767"/>
    <lineage>
        <taxon>Eukaryota</taxon>
        <taxon>Metazoa</taxon>
        <taxon>Chordata</taxon>
        <taxon>Craniata</taxon>
        <taxon>Vertebrata</taxon>
        <taxon>Euteleostomi</taxon>
        <taxon>Mammalia</taxon>
        <taxon>Eutheria</taxon>
        <taxon>Laurasiatheria</taxon>
        <taxon>Artiodactyla</taxon>
        <taxon>Whippomorpha</taxon>
        <taxon>Cetacea</taxon>
        <taxon>Mysticeti</taxon>
        <taxon>Balaenopteridae</taxon>
        <taxon>Balaenoptera</taxon>
    </lineage>
</organism>
<reference evidence="2" key="1">
    <citation type="submission" date="2025-08" db="UniProtKB">
        <authorList>
            <consortium name="RefSeq"/>
        </authorList>
    </citation>
    <scope>IDENTIFICATION</scope>
</reference>
<proteinExistence type="predicted"/>
<dbReference type="PANTHER" id="PTHR34561:SF1">
    <property type="entry name" value="NADH DEHYDROGENASE [UBIQUINONE] 1 ALPHA SUBCOMPLEX ASSEMBLY FACTOR 8"/>
    <property type="match status" value="1"/>
</dbReference>
<dbReference type="GeneID" id="114237220"/>
<dbReference type="AlphaFoldDB" id="A0A452CE67"/>